<evidence type="ECO:0000256" key="11">
    <source>
        <dbReference type="RuleBase" id="RU004460"/>
    </source>
</evidence>
<dbReference type="GO" id="GO:0003887">
    <property type="term" value="F:DNA-directed DNA polymerase activity"/>
    <property type="evidence" value="ECO:0007669"/>
    <property type="project" value="UniProtKB-UniRule"/>
</dbReference>
<evidence type="ECO:0000256" key="6">
    <source>
        <dbReference type="ARBA" id="ARBA00022932"/>
    </source>
</evidence>
<keyword evidence="11" id="KW-0378">Hydrolase</keyword>
<dbReference type="Pfam" id="PF00476">
    <property type="entry name" value="DNA_pol_A"/>
    <property type="match status" value="1"/>
</dbReference>
<keyword evidence="4 11" id="KW-0235">DNA replication</keyword>
<dbReference type="PANTHER" id="PTHR10133">
    <property type="entry name" value="DNA POLYMERASE I"/>
    <property type="match status" value="1"/>
</dbReference>
<dbReference type="InterPro" id="IPR001098">
    <property type="entry name" value="DNA-dir_DNA_pol_A_palm_dom"/>
</dbReference>
<accession>A0A0G1L2N3</accession>
<dbReference type="Proteomes" id="UP000034368">
    <property type="component" value="Unassembled WGS sequence"/>
</dbReference>
<protein>
    <recommendedName>
        <fullName evidence="10 11">DNA polymerase I</fullName>
        <ecNumber evidence="10 11">2.7.7.7</ecNumber>
    </recommendedName>
</protein>
<dbReference type="GO" id="GO:0006302">
    <property type="term" value="P:double-strand break repair"/>
    <property type="evidence" value="ECO:0007669"/>
    <property type="project" value="TreeGrafter"/>
</dbReference>
<comment type="caution">
    <text evidence="14">The sequence shown here is derived from an EMBL/GenBank/DDBJ whole genome shotgun (WGS) entry which is preliminary data.</text>
</comment>
<keyword evidence="5 11" id="KW-0227">DNA damage</keyword>
<dbReference type="CDD" id="cd08637">
    <property type="entry name" value="DNA_pol_A_pol_I_C"/>
    <property type="match status" value="1"/>
</dbReference>
<evidence type="ECO:0000256" key="1">
    <source>
        <dbReference type="ARBA" id="ARBA00007705"/>
    </source>
</evidence>
<dbReference type="InterPro" id="IPR008918">
    <property type="entry name" value="HhH2"/>
</dbReference>
<keyword evidence="11" id="KW-0269">Exonuclease</keyword>
<evidence type="ECO:0000259" key="13">
    <source>
        <dbReference type="SMART" id="SM00482"/>
    </source>
</evidence>
<reference evidence="14 15" key="1">
    <citation type="journal article" date="2015" name="Nature">
        <title>rRNA introns, odd ribosomes, and small enigmatic genomes across a large radiation of phyla.</title>
        <authorList>
            <person name="Brown C.T."/>
            <person name="Hug L.A."/>
            <person name="Thomas B.C."/>
            <person name="Sharon I."/>
            <person name="Castelle C.J."/>
            <person name="Singh A."/>
            <person name="Wilkins M.J."/>
            <person name="Williams K.H."/>
            <person name="Banfield J.F."/>
        </authorList>
    </citation>
    <scope>NUCLEOTIDE SEQUENCE [LARGE SCALE GENOMIC DNA]</scope>
</reference>
<dbReference type="FunFam" id="1.20.1060.10:FF:000001">
    <property type="entry name" value="DNA polymerase I"/>
    <property type="match status" value="1"/>
</dbReference>
<dbReference type="NCBIfam" id="TIGR00593">
    <property type="entry name" value="pola"/>
    <property type="match status" value="1"/>
</dbReference>
<keyword evidence="11" id="KW-0540">Nuclease</keyword>
<evidence type="ECO:0000256" key="5">
    <source>
        <dbReference type="ARBA" id="ARBA00022763"/>
    </source>
</evidence>
<evidence type="ECO:0000256" key="10">
    <source>
        <dbReference type="NCBIfam" id="TIGR00593"/>
    </source>
</evidence>
<proteinExistence type="inferred from homology"/>
<dbReference type="CDD" id="cd09859">
    <property type="entry name" value="PIN_53EXO"/>
    <property type="match status" value="1"/>
</dbReference>
<dbReference type="FunFam" id="1.10.150.20:FF:000002">
    <property type="entry name" value="DNA polymerase I"/>
    <property type="match status" value="1"/>
</dbReference>
<comment type="catalytic activity">
    <reaction evidence="9 11">
        <text>DNA(n) + a 2'-deoxyribonucleoside 5'-triphosphate = DNA(n+1) + diphosphate</text>
        <dbReference type="Rhea" id="RHEA:22508"/>
        <dbReference type="Rhea" id="RHEA-COMP:17339"/>
        <dbReference type="Rhea" id="RHEA-COMP:17340"/>
        <dbReference type="ChEBI" id="CHEBI:33019"/>
        <dbReference type="ChEBI" id="CHEBI:61560"/>
        <dbReference type="ChEBI" id="CHEBI:173112"/>
        <dbReference type="EC" id="2.7.7.7"/>
    </reaction>
</comment>
<evidence type="ECO:0000256" key="2">
    <source>
        <dbReference type="ARBA" id="ARBA00022679"/>
    </source>
</evidence>
<dbReference type="InterPro" id="IPR020046">
    <property type="entry name" value="5-3_exonucl_a-hlix_arch_N"/>
</dbReference>
<dbReference type="InterPro" id="IPR002298">
    <property type="entry name" value="DNA_polymerase_A"/>
</dbReference>
<comment type="function">
    <text evidence="11">In addition to polymerase activity, this DNA polymerase exhibits 5'-3' exonuclease activity.</text>
</comment>
<evidence type="ECO:0000259" key="12">
    <source>
        <dbReference type="SMART" id="SM00475"/>
    </source>
</evidence>
<dbReference type="GO" id="GO:0006261">
    <property type="term" value="P:DNA-templated DNA replication"/>
    <property type="evidence" value="ECO:0007669"/>
    <property type="project" value="UniProtKB-UniRule"/>
</dbReference>
<dbReference type="InterPro" id="IPR002421">
    <property type="entry name" value="5-3_exonuclease"/>
</dbReference>
<dbReference type="InterPro" id="IPR043502">
    <property type="entry name" value="DNA/RNA_pol_sf"/>
</dbReference>
<dbReference type="GO" id="GO:0008409">
    <property type="term" value="F:5'-3' exonuclease activity"/>
    <property type="evidence" value="ECO:0007669"/>
    <property type="project" value="UniProtKB-UniRule"/>
</dbReference>
<evidence type="ECO:0000256" key="9">
    <source>
        <dbReference type="ARBA" id="ARBA00049244"/>
    </source>
</evidence>
<dbReference type="InterPro" id="IPR036397">
    <property type="entry name" value="RNaseH_sf"/>
</dbReference>
<dbReference type="CDD" id="cd09898">
    <property type="entry name" value="H3TH_53EXO"/>
    <property type="match status" value="1"/>
</dbReference>
<dbReference type="EC" id="2.7.7.7" evidence="10 11"/>
<dbReference type="Gene3D" id="3.40.50.1010">
    <property type="entry name" value="5'-nuclease"/>
    <property type="match status" value="1"/>
</dbReference>
<dbReference type="SMART" id="SM00475">
    <property type="entry name" value="53EXOc"/>
    <property type="match status" value="1"/>
</dbReference>
<evidence type="ECO:0000256" key="8">
    <source>
        <dbReference type="ARBA" id="ARBA00023204"/>
    </source>
</evidence>
<sequence length="877" mass="98704">MKEKSKLVLIDGHALVHRAFHALPPTMSAKGVTTNAVYGFTSVLIKMIKDLNPDYVAAAFDLAGPTFRHKEFAEYKIHRQKAADELHAQVPIVKEVLKSFGVPVYEKQGYEADDLIGALAEKAQNSTGIQTVIMTGDLDTLQLVENDEVVVWTLKRGVTDAVIYDEKAVLKRYGLRPNQLVDYRGLKGDPSDNIPGVPGIGEKTAMALIQSFGNLENLYKTILNFKFPISKKDKEKIKAPLSEKLIQKLLENKDMAFFSKKLSIIAKDVPIDFSLDQARWRERGNVKELEEILKKYGFFSLVRRLPDIGLGETLPKEESFNLNYSNESITYLRNEKEALEIVKSVGDRVAVAMDEGDLILAVDEKTAYILPADVYLSLAPVFESEKVAKIFHGAKPIVKKLLTDGIRVNNIEFDSEVGGFLLDSESRNISFEKIYFDEIKSSAPTDSKSWPMRYFEIRKRLLARIKNLGMEGVLRDIEMPLIPVLAKMEMRGIRVDNRAISKLSSSLKKEIIKLEKKIYDMAGCEFNINSPSQLSRILFEKLGLKGKIRKTGKGALSTAASELDKLTDEHAVIPLILQYRELQKLKTTYIEPFPGFIGPDGRLHTTYNQTGAATGRLSSQDPNLQNVPIRTELGQEFRKAFTAEKGRKLVSFDYSQLELRIAAHMSGDKIMTAVFERGEDIHTRTAAEIFDVLPDKVTAAMRRKAKVLNFGILYGMGVLGFQRAAKVSREEAKGFIERYMAEFSGIAEYVEKIKSEARENGYVKTIFGRRRNILEINSKMPQLLSQAERIAVNSPIQGSAADLIKLAMIQIQELLEVTYKDSVHMLLQIHDELLFEMDPEVVNEASGNIKKIMENVYEFDVPIVADVKIGNNWAEMK</sequence>
<evidence type="ECO:0000313" key="15">
    <source>
        <dbReference type="Proteomes" id="UP000034368"/>
    </source>
</evidence>
<dbReference type="AlphaFoldDB" id="A0A0G1L2N3"/>
<dbReference type="FunFam" id="1.10.150.20:FF:000003">
    <property type="entry name" value="DNA polymerase I"/>
    <property type="match status" value="1"/>
</dbReference>
<dbReference type="SMART" id="SM00279">
    <property type="entry name" value="HhH2"/>
    <property type="match status" value="1"/>
</dbReference>
<evidence type="ECO:0000256" key="4">
    <source>
        <dbReference type="ARBA" id="ARBA00022705"/>
    </source>
</evidence>
<evidence type="ECO:0000313" key="14">
    <source>
        <dbReference type="EMBL" id="KKT89980.1"/>
    </source>
</evidence>
<keyword evidence="3 11" id="KW-0548">Nucleotidyltransferase</keyword>
<dbReference type="SUPFAM" id="SSF47807">
    <property type="entry name" value="5' to 3' exonuclease, C-terminal subdomain"/>
    <property type="match status" value="1"/>
</dbReference>
<dbReference type="InterPro" id="IPR018320">
    <property type="entry name" value="DNA_polymerase_1"/>
</dbReference>
<dbReference type="InterPro" id="IPR012337">
    <property type="entry name" value="RNaseH-like_sf"/>
</dbReference>
<dbReference type="InterPro" id="IPR029060">
    <property type="entry name" value="PIN-like_dom_sf"/>
</dbReference>
<evidence type="ECO:0000256" key="3">
    <source>
        <dbReference type="ARBA" id="ARBA00022695"/>
    </source>
</evidence>
<dbReference type="Gene3D" id="1.10.150.20">
    <property type="entry name" value="5' to 3' exonuclease, C-terminal subdomain"/>
    <property type="match status" value="2"/>
</dbReference>
<gene>
    <name evidence="11" type="primary">polA</name>
    <name evidence="14" type="ORF">UW90_C0009G0004</name>
</gene>
<dbReference type="Pfam" id="PF01367">
    <property type="entry name" value="5_3_exonuc"/>
    <property type="match status" value="1"/>
</dbReference>
<dbReference type="Pfam" id="PF02739">
    <property type="entry name" value="5_3_exonuc_N"/>
    <property type="match status" value="1"/>
</dbReference>
<keyword evidence="2 11" id="KW-0808">Transferase</keyword>
<dbReference type="PANTHER" id="PTHR10133:SF27">
    <property type="entry name" value="DNA POLYMERASE NU"/>
    <property type="match status" value="1"/>
</dbReference>
<dbReference type="SUPFAM" id="SSF56672">
    <property type="entry name" value="DNA/RNA polymerases"/>
    <property type="match status" value="1"/>
</dbReference>
<dbReference type="Gene3D" id="3.30.70.370">
    <property type="match status" value="1"/>
</dbReference>
<dbReference type="NCBIfam" id="NF004397">
    <property type="entry name" value="PRK05755.1"/>
    <property type="match status" value="1"/>
</dbReference>
<keyword evidence="6 11" id="KW-0239">DNA-directed DNA polymerase</keyword>
<dbReference type="Gene3D" id="1.20.1060.10">
    <property type="entry name" value="Taq DNA Polymerase, Chain T, domain 4"/>
    <property type="match status" value="1"/>
</dbReference>
<dbReference type="Gene3D" id="3.30.420.10">
    <property type="entry name" value="Ribonuclease H-like superfamily/Ribonuclease H"/>
    <property type="match status" value="1"/>
</dbReference>
<keyword evidence="7 11" id="KW-0238">DNA-binding</keyword>
<feature type="domain" description="DNA-directed DNA polymerase family A palm" evidence="13">
    <location>
        <begin position="634"/>
        <end position="841"/>
    </location>
</feature>
<organism evidence="14 15">
    <name type="scientific">Candidatus Yanofskybacteria bacterium GW2011_GWB1_45_11</name>
    <dbReference type="NCBI Taxonomy" id="1619026"/>
    <lineage>
        <taxon>Bacteria</taxon>
        <taxon>Candidatus Yanofskyibacteriota</taxon>
    </lineage>
</organism>
<name>A0A0G1L2N3_9BACT</name>
<dbReference type="InterPro" id="IPR036279">
    <property type="entry name" value="5-3_exonuclease_C_sf"/>
</dbReference>
<comment type="similarity">
    <text evidence="1 11">Belongs to the DNA polymerase type-A family.</text>
</comment>
<feature type="domain" description="5'-3' exonuclease" evidence="12">
    <location>
        <begin position="5"/>
        <end position="281"/>
    </location>
</feature>
<dbReference type="PRINTS" id="PR00868">
    <property type="entry name" value="DNAPOLI"/>
</dbReference>
<evidence type="ECO:0000256" key="7">
    <source>
        <dbReference type="ARBA" id="ARBA00023125"/>
    </source>
</evidence>
<keyword evidence="8 11" id="KW-0234">DNA repair</keyword>
<dbReference type="SUPFAM" id="SSF88723">
    <property type="entry name" value="PIN domain-like"/>
    <property type="match status" value="1"/>
</dbReference>
<dbReference type="PATRIC" id="fig|1619026.3.peg.424"/>
<dbReference type="SUPFAM" id="SSF53098">
    <property type="entry name" value="Ribonuclease H-like"/>
    <property type="match status" value="1"/>
</dbReference>
<dbReference type="SMART" id="SM00482">
    <property type="entry name" value="POLAc"/>
    <property type="match status" value="1"/>
</dbReference>
<dbReference type="EMBL" id="LCKD01000009">
    <property type="protein sequence ID" value="KKT89980.1"/>
    <property type="molecule type" value="Genomic_DNA"/>
</dbReference>
<dbReference type="InterPro" id="IPR020045">
    <property type="entry name" value="DNA_polI_H3TH"/>
</dbReference>
<dbReference type="GO" id="GO:0003677">
    <property type="term" value="F:DNA binding"/>
    <property type="evidence" value="ECO:0007669"/>
    <property type="project" value="UniProtKB-UniRule"/>
</dbReference>